<dbReference type="AlphaFoldDB" id="A0A7M2ZWJ8"/>
<reference evidence="1 2" key="2">
    <citation type="submission" date="2019-01" db="EMBL/GenBank/DDBJ databases">
        <title>The Pseudomonas aeruginosa pan-genome provides new insights on its population structure, horizontal gene transfer and pathogenicity.</title>
        <authorList>
            <person name="Freschi L."/>
            <person name="Vincent A.T."/>
            <person name="Jeukens J."/>
            <person name="Emond-Rheault J.-G."/>
            <person name="Kukavica-Ibrulj I."/>
            <person name="Dupont M.-J."/>
            <person name="Charette S.J."/>
            <person name="Boyle B."/>
            <person name="Levesque R.C."/>
        </authorList>
    </citation>
    <scope>NUCLEOTIDE SEQUENCE [LARGE SCALE GENOMIC DNA]</scope>
    <source>
        <strain evidence="1 2">PA-W36</strain>
    </source>
</reference>
<accession>A0A7M2ZWJ8</accession>
<comment type="caution">
    <text evidence="1">The sequence shown here is derived from an EMBL/GenBank/DDBJ whole genome shotgun (WGS) entry which is preliminary data.</text>
</comment>
<dbReference type="RefSeq" id="WP_009875963.1">
    <property type="nucleotide sequence ID" value="NZ_CAADOK010000436.1"/>
</dbReference>
<organism evidence="1 2">
    <name type="scientific">Pseudomonas aeruginosa</name>
    <dbReference type="NCBI Taxonomy" id="287"/>
    <lineage>
        <taxon>Bacteria</taxon>
        <taxon>Pseudomonadati</taxon>
        <taxon>Pseudomonadota</taxon>
        <taxon>Gammaproteobacteria</taxon>
        <taxon>Pseudomonadales</taxon>
        <taxon>Pseudomonadaceae</taxon>
        <taxon>Pseudomonas</taxon>
    </lineage>
</organism>
<protein>
    <submittedName>
        <fullName evidence="1">Uncharacterized protein</fullName>
    </submittedName>
</protein>
<dbReference type="EMBL" id="NSNE01000006">
    <property type="protein sequence ID" value="RPM16891.1"/>
    <property type="molecule type" value="Genomic_DNA"/>
</dbReference>
<sequence>MSNGKENWNLDLCGIATFAQMCGVTYDEAAQWAEDGTVPSIQMGCFRMINLIRFRADLERGKATFDAGDYSHE</sequence>
<gene>
    <name evidence="1" type="ORF">IPC1295_12005</name>
</gene>
<name>A0A7M2ZWJ8_PSEAI</name>
<evidence type="ECO:0000313" key="2">
    <source>
        <dbReference type="Proteomes" id="UP000284767"/>
    </source>
</evidence>
<reference evidence="1 2" key="1">
    <citation type="submission" date="2017-08" db="EMBL/GenBank/DDBJ databases">
        <authorList>
            <person name="Feschi L."/>
            <person name="Jeukens J."/>
            <person name="Emond-Rheault J.-G."/>
            <person name="Kukavica-Ibrulj I."/>
            <person name="Boyle B."/>
            <person name="Levesque R.C."/>
        </authorList>
    </citation>
    <scope>NUCLEOTIDE SEQUENCE [LARGE SCALE GENOMIC DNA]</scope>
    <source>
        <strain evidence="1 2">PA-W36</strain>
    </source>
</reference>
<evidence type="ECO:0000313" key="1">
    <source>
        <dbReference type="EMBL" id="RPM16891.1"/>
    </source>
</evidence>
<proteinExistence type="predicted"/>
<dbReference type="Proteomes" id="UP000284767">
    <property type="component" value="Unassembled WGS sequence"/>
</dbReference>